<proteinExistence type="predicted"/>
<feature type="transmembrane region" description="Helical" evidence="1">
    <location>
        <begin position="269"/>
        <end position="289"/>
    </location>
</feature>
<evidence type="ECO:0000313" key="3">
    <source>
        <dbReference type="Proteomes" id="UP001305779"/>
    </source>
</evidence>
<keyword evidence="1" id="KW-0812">Transmembrane</keyword>
<protein>
    <submittedName>
        <fullName evidence="2">Uncharacterized protein</fullName>
    </submittedName>
</protein>
<evidence type="ECO:0000256" key="1">
    <source>
        <dbReference type="SAM" id="Phobius"/>
    </source>
</evidence>
<dbReference type="Proteomes" id="UP001305779">
    <property type="component" value="Unassembled WGS sequence"/>
</dbReference>
<reference evidence="2 3" key="1">
    <citation type="journal article" date="2023" name="G3 (Bethesda)">
        <title>A chromosome-level genome assembly of Zasmidium syzygii isolated from banana leaves.</title>
        <authorList>
            <person name="van Westerhoven A.C."/>
            <person name="Mehrabi R."/>
            <person name="Talebi R."/>
            <person name="Steentjes M.B.F."/>
            <person name="Corcolon B."/>
            <person name="Chong P.A."/>
            <person name="Kema G.H.J."/>
            <person name="Seidl M.F."/>
        </authorList>
    </citation>
    <scope>NUCLEOTIDE SEQUENCE [LARGE SCALE GENOMIC DNA]</scope>
    <source>
        <strain evidence="2 3">P124</strain>
    </source>
</reference>
<organism evidence="2 3">
    <name type="scientific">Zasmidium cellare</name>
    <name type="common">Wine cellar mold</name>
    <name type="synonym">Racodium cellare</name>
    <dbReference type="NCBI Taxonomy" id="395010"/>
    <lineage>
        <taxon>Eukaryota</taxon>
        <taxon>Fungi</taxon>
        <taxon>Dikarya</taxon>
        <taxon>Ascomycota</taxon>
        <taxon>Pezizomycotina</taxon>
        <taxon>Dothideomycetes</taxon>
        <taxon>Dothideomycetidae</taxon>
        <taxon>Mycosphaerellales</taxon>
        <taxon>Mycosphaerellaceae</taxon>
        <taxon>Zasmidium</taxon>
    </lineage>
</organism>
<feature type="transmembrane region" description="Helical" evidence="1">
    <location>
        <begin position="218"/>
        <end position="238"/>
    </location>
</feature>
<feature type="transmembrane region" description="Helical" evidence="1">
    <location>
        <begin position="192"/>
        <end position="212"/>
    </location>
</feature>
<keyword evidence="3" id="KW-1185">Reference proteome</keyword>
<evidence type="ECO:0000313" key="2">
    <source>
        <dbReference type="EMBL" id="KAK4501580.1"/>
    </source>
</evidence>
<accession>A0ABR0EJZ9</accession>
<comment type="caution">
    <text evidence="2">The sequence shown here is derived from an EMBL/GenBank/DDBJ whole genome shotgun (WGS) entry which is preliminary data.</text>
</comment>
<feature type="transmembrane region" description="Helical" evidence="1">
    <location>
        <begin position="245"/>
        <end position="263"/>
    </location>
</feature>
<keyword evidence="1" id="KW-1133">Transmembrane helix</keyword>
<sequence>MAFILEDVRYPLEDSLEAAVAERRKSKDLLNFYRSFAFTSSVNGSSLHKIPATSGSMEQLFRYFAFVSRQIRDDVCHFIAQSMRELSAVDLKGRGRPSEFKVKFLLHLRECHTELSKECTTDLKILNIIIEAIQLPADWYDRGLYDVQVDLESDARDLEYLAKELLSTTKYIDEVKDRIKELMELSEKRRTVVVTFLVALFVPMAVGGTLGFLQMIGYVLNIPLAIIGLLFTLIHLWTAFRLKRIAMFITWVVMGVVIGLMTMLYTQSIVGLSLIWAFGWVFLVAVWVFKPDFMYSPARYKKELEKRREGDKQLGNEIDT</sequence>
<name>A0ABR0EJZ9_ZASCE</name>
<gene>
    <name evidence="2" type="ORF">PRZ48_007389</name>
</gene>
<keyword evidence="1" id="KW-0472">Membrane</keyword>
<dbReference type="EMBL" id="JAXOVC010000005">
    <property type="protein sequence ID" value="KAK4501580.1"/>
    <property type="molecule type" value="Genomic_DNA"/>
</dbReference>